<evidence type="ECO:0000313" key="10">
    <source>
        <dbReference type="EMBL" id="UYV71651.1"/>
    </source>
</evidence>
<dbReference type="Proteomes" id="UP001235939">
    <property type="component" value="Chromosome 08"/>
</dbReference>
<dbReference type="EMBL" id="CP092870">
    <property type="protein sequence ID" value="UYV71651.1"/>
    <property type="molecule type" value="Genomic_DNA"/>
</dbReference>
<dbReference type="InterPro" id="IPR036236">
    <property type="entry name" value="Znf_C2H2_sf"/>
</dbReference>
<dbReference type="SUPFAM" id="SSF57667">
    <property type="entry name" value="beta-beta-alpha zinc fingers"/>
    <property type="match status" value="3"/>
</dbReference>
<keyword evidence="11" id="KW-1185">Reference proteome</keyword>
<evidence type="ECO:0000256" key="7">
    <source>
        <dbReference type="ARBA" id="ARBA00023242"/>
    </source>
</evidence>
<dbReference type="Gene3D" id="3.30.160.60">
    <property type="entry name" value="Classic Zinc Finger"/>
    <property type="match status" value="4"/>
</dbReference>
<keyword evidence="6" id="KW-0804">Transcription</keyword>
<evidence type="ECO:0000313" key="11">
    <source>
        <dbReference type="Proteomes" id="UP001235939"/>
    </source>
</evidence>
<keyword evidence="2" id="KW-0479">Metal-binding</keyword>
<dbReference type="SMART" id="SM00355">
    <property type="entry name" value="ZnF_C2H2"/>
    <property type="match status" value="3"/>
</dbReference>
<keyword evidence="7" id="KW-0539">Nucleus</keyword>
<keyword evidence="4" id="KW-0862">Zinc</keyword>
<keyword evidence="8" id="KW-0863">Zinc-finger</keyword>
<comment type="subcellular location">
    <subcellularLocation>
        <location evidence="1">Nucleus</location>
    </subcellularLocation>
</comment>
<organism evidence="10 11">
    <name type="scientific">Cordylochernes scorpioides</name>
    <dbReference type="NCBI Taxonomy" id="51811"/>
    <lineage>
        <taxon>Eukaryota</taxon>
        <taxon>Metazoa</taxon>
        <taxon>Ecdysozoa</taxon>
        <taxon>Arthropoda</taxon>
        <taxon>Chelicerata</taxon>
        <taxon>Arachnida</taxon>
        <taxon>Pseudoscorpiones</taxon>
        <taxon>Cheliferoidea</taxon>
        <taxon>Chernetidae</taxon>
        <taxon>Cordylochernes</taxon>
    </lineage>
</organism>
<sequence>MRGWFRLTVELLWSHCRILSNCVVGLKHGLNLLKENNLDIAVVSIRVSLASVHPRIAEGEEAVKKEEAHQVKLVRSSSLKIHIRNHTGEKPHLCPHCDYRTNQSSTLKTNIRTHTGEKPQLCPLCDYRTNQSSNLKIHIRTHTGETNYSYVLKIHIRTHTVCVCGEKPHLCPHCEYRTINSSNLRKHIRTRTN</sequence>
<dbReference type="InterPro" id="IPR013087">
    <property type="entry name" value="Znf_C2H2_type"/>
</dbReference>
<dbReference type="PANTHER" id="PTHR24399:SF23">
    <property type="entry name" value="C2H2-TYPE DOMAIN-CONTAINING PROTEIN"/>
    <property type="match status" value="1"/>
</dbReference>
<dbReference type="Pfam" id="PF13909">
    <property type="entry name" value="zf-H2C2_5"/>
    <property type="match status" value="1"/>
</dbReference>
<evidence type="ECO:0000256" key="4">
    <source>
        <dbReference type="ARBA" id="ARBA00022833"/>
    </source>
</evidence>
<reference evidence="10 11" key="1">
    <citation type="submission" date="2022-01" db="EMBL/GenBank/DDBJ databases">
        <title>A chromosomal length assembly of Cordylochernes scorpioides.</title>
        <authorList>
            <person name="Zeh D."/>
            <person name="Zeh J."/>
        </authorList>
    </citation>
    <scope>NUCLEOTIDE SEQUENCE [LARGE SCALE GENOMIC DNA]</scope>
    <source>
        <strain evidence="10">IN4F17</strain>
        <tissue evidence="10">Whole Body</tissue>
    </source>
</reference>
<evidence type="ECO:0000256" key="5">
    <source>
        <dbReference type="ARBA" id="ARBA00023015"/>
    </source>
</evidence>
<evidence type="ECO:0000259" key="9">
    <source>
        <dbReference type="PROSITE" id="PS50157"/>
    </source>
</evidence>
<dbReference type="Pfam" id="PF00096">
    <property type="entry name" value="zf-C2H2"/>
    <property type="match status" value="1"/>
</dbReference>
<gene>
    <name evidence="10" type="ORF">LAZ67_8004005</name>
</gene>
<proteinExistence type="predicted"/>
<protein>
    <recommendedName>
        <fullName evidence="9">C2H2-type domain-containing protein</fullName>
    </recommendedName>
</protein>
<evidence type="ECO:0000256" key="3">
    <source>
        <dbReference type="ARBA" id="ARBA00022737"/>
    </source>
</evidence>
<feature type="domain" description="C2H2-type" evidence="9">
    <location>
        <begin position="120"/>
        <end position="147"/>
    </location>
</feature>
<evidence type="ECO:0000256" key="8">
    <source>
        <dbReference type="PROSITE-ProRule" id="PRU00042"/>
    </source>
</evidence>
<feature type="domain" description="C2H2-type" evidence="9">
    <location>
        <begin position="92"/>
        <end position="119"/>
    </location>
</feature>
<accession>A0ABY6KS15</accession>
<keyword evidence="5" id="KW-0805">Transcription regulation</keyword>
<evidence type="ECO:0000256" key="6">
    <source>
        <dbReference type="ARBA" id="ARBA00023163"/>
    </source>
</evidence>
<keyword evidence="3" id="KW-0677">Repeat</keyword>
<dbReference type="PROSITE" id="PS50157">
    <property type="entry name" value="ZINC_FINGER_C2H2_2"/>
    <property type="match status" value="2"/>
</dbReference>
<dbReference type="PANTHER" id="PTHR24399">
    <property type="entry name" value="ZINC FINGER AND BTB DOMAIN-CONTAINING"/>
    <property type="match status" value="1"/>
</dbReference>
<evidence type="ECO:0000256" key="2">
    <source>
        <dbReference type="ARBA" id="ARBA00022723"/>
    </source>
</evidence>
<evidence type="ECO:0000256" key="1">
    <source>
        <dbReference type="ARBA" id="ARBA00004123"/>
    </source>
</evidence>
<name>A0ABY6KS15_9ARAC</name>